<dbReference type="SUPFAM" id="SSF52972">
    <property type="entry name" value="ITPase-like"/>
    <property type="match status" value="1"/>
</dbReference>
<feature type="domain" description="Non-canonical purine NTP phosphatase/PRRC1" evidence="12">
    <location>
        <begin position="8"/>
        <end position="58"/>
    </location>
</feature>
<dbReference type="GO" id="GO:0009117">
    <property type="term" value="P:nucleotide metabolic process"/>
    <property type="evidence" value="ECO:0007669"/>
    <property type="project" value="UniProtKB-KW"/>
</dbReference>
<dbReference type="InterPro" id="IPR050299">
    <property type="entry name" value="YjjX_NTPase"/>
</dbReference>
<keyword evidence="5" id="KW-0378">Hydrolase</keyword>
<evidence type="ECO:0000256" key="8">
    <source>
        <dbReference type="ARBA" id="ARBA00023211"/>
    </source>
</evidence>
<proteinExistence type="predicted"/>
<comment type="cofactor">
    <cofactor evidence="2">
        <name>Mg(2+)</name>
        <dbReference type="ChEBI" id="CHEBI:18420"/>
    </cofactor>
</comment>
<dbReference type="EMBL" id="BARS01017183">
    <property type="protein sequence ID" value="GAF95131.1"/>
    <property type="molecule type" value="Genomic_DNA"/>
</dbReference>
<evidence type="ECO:0000256" key="1">
    <source>
        <dbReference type="ARBA" id="ARBA00001936"/>
    </source>
</evidence>
<evidence type="ECO:0000259" key="12">
    <source>
        <dbReference type="Pfam" id="PF01931"/>
    </source>
</evidence>
<dbReference type="GO" id="GO:0046872">
    <property type="term" value="F:metal ion binding"/>
    <property type="evidence" value="ECO:0007669"/>
    <property type="project" value="UniProtKB-KW"/>
</dbReference>
<dbReference type="GO" id="GO:0006772">
    <property type="term" value="P:thiamine metabolic process"/>
    <property type="evidence" value="ECO:0007669"/>
    <property type="project" value="TreeGrafter"/>
</dbReference>
<evidence type="ECO:0000256" key="6">
    <source>
        <dbReference type="ARBA" id="ARBA00022842"/>
    </source>
</evidence>
<keyword evidence="4" id="KW-0547">Nucleotide-binding</keyword>
<evidence type="ECO:0000256" key="5">
    <source>
        <dbReference type="ARBA" id="ARBA00022801"/>
    </source>
</evidence>
<comment type="caution">
    <text evidence="13">The sequence shown here is derived from an EMBL/GenBank/DDBJ whole genome shotgun (WGS) entry which is preliminary data.</text>
</comment>
<evidence type="ECO:0000313" key="13">
    <source>
        <dbReference type="EMBL" id="GAF95131.1"/>
    </source>
</evidence>
<comment type="catalytic activity">
    <reaction evidence="11">
        <text>XTP + H2O = XDP + phosphate + H(+)</text>
        <dbReference type="Rhea" id="RHEA:28406"/>
        <dbReference type="ChEBI" id="CHEBI:15377"/>
        <dbReference type="ChEBI" id="CHEBI:15378"/>
        <dbReference type="ChEBI" id="CHEBI:43474"/>
        <dbReference type="ChEBI" id="CHEBI:59884"/>
        <dbReference type="ChEBI" id="CHEBI:61314"/>
        <dbReference type="EC" id="3.6.1.73"/>
    </reaction>
</comment>
<gene>
    <name evidence="13" type="ORF">S01H1_28145</name>
</gene>
<comment type="catalytic activity">
    <reaction evidence="10">
        <text>ITP + H2O = IDP + phosphate + H(+)</text>
        <dbReference type="Rhea" id="RHEA:28330"/>
        <dbReference type="ChEBI" id="CHEBI:15377"/>
        <dbReference type="ChEBI" id="CHEBI:15378"/>
        <dbReference type="ChEBI" id="CHEBI:43474"/>
        <dbReference type="ChEBI" id="CHEBI:58280"/>
        <dbReference type="ChEBI" id="CHEBI:61402"/>
        <dbReference type="EC" id="3.6.1.73"/>
    </reaction>
</comment>
<sequence length="62" mass="6962">MNHRVCLGSVELGKVIDNLVGEQETKRKQGAARYFTKGVIDRERIYTDGLIAALVPFLNEDL</sequence>
<comment type="cofactor">
    <cofactor evidence="1">
        <name>Mn(2+)</name>
        <dbReference type="ChEBI" id="CHEBI:29035"/>
    </cofactor>
</comment>
<organism evidence="13">
    <name type="scientific">marine sediment metagenome</name>
    <dbReference type="NCBI Taxonomy" id="412755"/>
    <lineage>
        <taxon>unclassified sequences</taxon>
        <taxon>metagenomes</taxon>
        <taxon>ecological metagenomes</taxon>
    </lineage>
</organism>
<dbReference type="PANTHER" id="PTHR34699">
    <property type="match status" value="1"/>
</dbReference>
<keyword evidence="3" id="KW-0479">Metal-binding</keyword>
<dbReference type="InterPro" id="IPR029001">
    <property type="entry name" value="ITPase-like_fam"/>
</dbReference>
<dbReference type="GO" id="GO:0103023">
    <property type="term" value="F:ITPase activity"/>
    <property type="evidence" value="ECO:0007669"/>
    <property type="project" value="UniProtKB-EC"/>
</dbReference>
<evidence type="ECO:0000256" key="2">
    <source>
        <dbReference type="ARBA" id="ARBA00001946"/>
    </source>
</evidence>
<keyword evidence="6" id="KW-0460">Magnesium</keyword>
<evidence type="ECO:0000256" key="9">
    <source>
        <dbReference type="ARBA" id="ARBA00038901"/>
    </source>
</evidence>
<evidence type="ECO:0000256" key="11">
    <source>
        <dbReference type="ARBA" id="ARBA00048781"/>
    </source>
</evidence>
<evidence type="ECO:0000256" key="3">
    <source>
        <dbReference type="ARBA" id="ARBA00022723"/>
    </source>
</evidence>
<evidence type="ECO:0000256" key="7">
    <source>
        <dbReference type="ARBA" id="ARBA00023080"/>
    </source>
</evidence>
<evidence type="ECO:0000256" key="10">
    <source>
        <dbReference type="ARBA" id="ARBA00048174"/>
    </source>
</evidence>
<evidence type="ECO:0000256" key="4">
    <source>
        <dbReference type="ARBA" id="ARBA00022741"/>
    </source>
</evidence>
<protein>
    <recommendedName>
        <fullName evidence="9">inosine/xanthosine triphosphatase</fullName>
        <ecNumber evidence="9">3.6.1.73</ecNumber>
    </recommendedName>
</protein>
<dbReference type="EC" id="3.6.1.73" evidence="9"/>
<dbReference type="AlphaFoldDB" id="X0U726"/>
<dbReference type="Pfam" id="PF01931">
    <property type="entry name" value="NTPase_I-T"/>
    <property type="match status" value="1"/>
</dbReference>
<dbReference type="GO" id="GO:0000166">
    <property type="term" value="F:nucleotide binding"/>
    <property type="evidence" value="ECO:0007669"/>
    <property type="project" value="UniProtKB-KW"/>
</dbReference>
<accession>X0U726</accession>
<reference evidence="13" key="1">
    <citation type="journal article" date="2014" name="Front. Microbiol.">
        <title>High frequency of phylogenetically diverse reductive dehalogenase-homologous genes in deep subseafloor sedimentary metagenomes.</title>
        <authorList>
            <person name="Kawai M."/>
            <person name="Futagami T."/>
            <person name="Toyoda A."/>
            <person name="Takaki Y."/>
            <person name="Nishi S."/>
            <person name="Hori S."/>
            <person name="Arai W."/>
            <person name="Tsubouchi T."/>
            <person name="Morono Y."/>
            <person name="Uchiyama I."/>
            <person name="Ito T."/>
            <person name="Fujiyama A."/>
            <person name="Inagaki F."/>
            <person name="Takami H."/>
        </authorList>
    </citation>
    <scope>NUCLEOTIDE SEQUENCE</scope>
    <source>
        <strain evidence="13">Expedition CK06-06</strain>
    </source>
</reference>
<keyword evidence="8" id="KW-0464">Manganese</keyword>
<feature type="non-terminal residue" evidence="13">
    <location>
        <position position="62"/>
    </location>
</feature>
<dbReference type="PANTHER" id="PTHR34699:SF2">
    <property type="entry name" value="NON-CANONICAL PURINE NTP PHOSPHATASE_PRRC1 DOMAIN-CONTAINING PROTEIN"/>
    <property type="match status" value="1"/>
</dbReference>
<keyword evidence="7" id="KW-0546">Nucleotide metabolism</keyword>
<dbReference type="InterPro" id="IPR026533">
    <property type="entry name" value="NTPase/PRRC1"/>
</dbReference>
<name>X0U726_9ZZZZ</name>
<dbReference type="Gene3D" id="3.90.950.10">
    <property type="match status" value="1"/>
</dbReference>